<evidence type="ECO:0000313" key="2">
    <source>
        <dbReference type="EMBL" id="VGO16751.1"/>
    </source>
</evidence>
<dbReference type="AlphaFoldDB" id="A0A6C2UBD4"/>
<keyword evidence="3" id="KW-1185">Reference proteome</keyword>
<dbReference type="Proteomes" id="UP000366872">
    <property type="component" value="Unassembled WGS sequence"/>
</dbReference>
<reference evidence="2 3" key="1">
    <citation type="submission" date="2019-04" db="EMBL/GenBank/DDBJ databases">
        <authorList>
            <person name="Van Vliet M D."/>
        </authorList>
    </citation>
    <scope>NUCLEOTIDE SEQUENCE [LARGE SCALE GENOMIC DNA]</scope>
    <source>
        <strain evidence="2 3">F1</strain>
    </source>
</reference>
<sequence>MPVAWRIVPPSRVADAFSGEGARLFGGRWNPVGVPVVYAAESKALAALEILVHVDDAELLGDYLCMPVSFDKRMLSVLGFEDLPGDWRDCPPPASTQGLGDRWVRGQSSVVLEVPSVLIPGESNYLINPRHPNFGKLRIGAPEPFEFDPRLLK</sequence>
<dbReference type="RefSeq" id="WP_136082277.1">
    <property type="nucleotide sequence ID" value="NZ_CAAHFG010000004.1"/>
</dbReference>
<evidence type="ECO:0000313" key="3">
    <source>
        <dbReference type="Proteomes" id="UP000366872"/>
    </source>
</evidence>
<feature type="domain" description="RES" evidence="1">
    <location>
        <begin position="16"/>
        <end position="141"/>
    </location>
</feature>
<proteinExistence type="predicted"/>
<organism evidence="2 3">
    <name type="scientific">Pontiella desulfatans</name>
    <dbReference type="NCBI Taxonomy" id="2750659"/>
    <lineage>
        <taxon>Bacteria</taxon>
        <taxon>Pseudomonadati</taxon>
        <taxon>Kiritimatiellota</taxon>
        <taxon>Kiritimatiellia</taxon>
        <taxon>Kiritimatiellales</taxon>
        <taxon>Pontiellaceae</taxon>
        <taxon>Pontiella</taxon>
    </lineage>
</organism>
<dbReference type="SMART" id="SM00953">
    <property type="entry name" value="RES"/>
    <property type="match status" value="1"/>
</dbReference>
<accession>A0A6C2UBD4</accession>
<dbReference type="Pfam" id="PF08808">
    <property type="entry name" value="RES"/>
    <property type="match status" value="1"/>
</dbReference>
<gene>
    <name evidence="2" type="ORF">PDESU_05343</name>
</gene>
<protein>
    <recommendedName>
        <fullName evidence="1">RES domain-containing protein</fullName>
    </recommendedName>
</protein>
<name>A0A6C2UBD4_PONDE</name>
<dbReference type="InterPro" id="IPR014914">
    <property type="entry name" value="RES_dom"/>
</dbReference>
<dbReference type="EMBL" id="CAAHFG010000004">
    <property type="protein sequence ID" value="VGO16751.1"/>
    <property type="molecule type" value="Genomic_DNA"/>
</dbReference>
<evidence type="ECO:0000259" key="1">
    <source>
        <dbReference type="SMART" id="SM00953"/>
    </source>
</evidence>